<evidence type="ECO:0000256" key="3">
    <source>
        <dbReference type="ARBA" id="ARBA00023163"/>
    </source>
</evidence>
<dbReference type="Proteomes" id="UP000198885">
    <property type="component" value="Unassembled WGS sequence"/>
</dbReference>
<dbReference type="GO" id="GO:0045892">
    <property type="term" value="P:negative regulation of DNA-templated transcription"/>
    <property type="evidence" value="ECO:0007669"/>
    <property type="project" value="TreeGrafter"/>
</dbReference>
<dbReference type="OrthoDB" id="9800645at2"/>
<dbReference type="PANTHER" id="PTHR44846:SF1">
    <property type="entry name" value="MANNOSYL-D-GLYCERATE TRANSPORT_METABOLISM SYSTEM REPRESSOR MNGR-RELATED"/>
    <property type="match status" value="1"/>
</dbReference>
<dbReference type="InterPro" id="IPR011663">
    <property type="entry name" value="UTRA"/>
</dbReference>
<dbReference type="RefSeq" id="WP_092695896.1">
    <property type="nucleotide sequence ID" value="NZ_FOGU01000012.1"/>
</dbReference>
<proteinExistence type="predicted"/>
<dbReference type="NCBIfam" id="TIGR02325">
    <property type="entry name" value="C_P_lyase_phnF"/>
    <property type="match status" value="1"/>
</dbReference>
<dbReference type="GO" id="GO:0003700">
    <property type="term" value="F:DNA-binding transcription factor activity"/>
    <property type="evidence" value="ECO:0007669"/>
    <property type="project" value="InterPro"/>
</dbReference>
<gene>
    <name evidence="5" type="ORF">SAMN04490244_11283</name>
</gene>
<keyword evidence="1" id="KW-0805">Transcription regulation</keyword>
<dbReference type="EMBL" id="FOGU01000012">
    <property type="protein sequence ID" value="SES36242.1"/>
    <property type="molecule type" value="Genomic_DNA"/>
</dbReference>
<keyword evidence="6" id="KW-1185">Reference proteome</keyword>
<evidence type="ECO:0000259" key="4">
    <source>
        <dbReference type="PROSITE" id="PS50949"/>
    </source>
</evidence>
<sequence length="236" mass="25628">MTRTAVWTTIAQTLTAEIAGGQYRPGDRLPTEADLALRFGVNRHTVRRALSELQGQGLTHARRGAGVFVSARPTEYPLGRRVRFHQTLRAAGQMPDKRILRRETRRPNAGEQQLLELEDGDEVHVYEGLSSADGVPIALFRSVFPAGRLPGLLDRLDATGSVTEALAAEGIADYTRASTRVTAKLATATQAGLLRISPGDPVLRTDSVNVDPEGRPIEIGRTWFAADRVSLTVAPD</sequence>
<dbReference type="InterPro" id="IPR036390">
    <property type="entry name" value="WH_DNA-bd_sf"/>
</dbReference>
<dbReference type="Pfam" id="PF00392">
    <property type="entry name" value="GntR"/>
    <property type="match status" value="1"/>
</dbReference>
<reference evidence="5 6" key="1">
    <citation type="submission" date="2016-10" db="EMBL/GenBank/DDBJ databases">
        <authorList>
            <person name="de Groot N.N."/>
        </authorList>
    </citation>
    <scope>NUCLEOTIDE SEQUENCE [LARGE SCALE GENOMIC DNA]</scope>
    <source>
        <strain evidence="5 6">DSM 23042</strain>
    </source>
</reference>
<dbReference type="PROSITE" id="PS50949">
    <property type="entry name" value="HTH_GNTR"/>
    <property type="match status" value="1"/>
</dbReference>
<dbReference type="InterPro" id="IPR028978">
    <property type="entry name" value="Chorismate_lyase_/UTRA_dom_sf"/>
</dbReference>
<dbReference type="PRINTS" id="PR00035">
    <property type="entry name" value="HTHGNTR"/>
</dbReference>
<protein>
    <submittedName>
        <fullName evidence="5">GntR family transcriptional regulator, phosphonate transport system regulatory protein</fullName>
    </submittedName>
</protein>
<feature type="domain" description="HTH gntR-type" evidence="4">
    <location>
        <begin position="4"/>
        <end position="72"/>
    </location>
</feature>
<evidence type="ECO:0000313" key="6">
    <source>
        <dbReference type="Proteomes" id="UP000198885"/>
    </source>
</evidence>
<dbReference type="Gene3D" id="3.40.1410.10">
    <property type="entry name" value="Chorismate lyase-like"/>
    <property type="match status" value="1"/>
</dbReference>
<keyword evidence="2" id="KW-0238">DNA-binding</keyword>
<organism evidence="5 6">
    <name type="scientific">Tranquillimonas rosea</name>
    <dbReference type="NCBI Taxonomy" id="641238"/>
    <lineage>
        <taxon>Bacteria</taxon>
        <taxon>Pseudomonadati</taxon>
        <taxon>Pseudomonadota</taxon>
        <taxon>Alphaproteobacteria</taxon>
        <taxon>Rhodobacterales</taxon>
        <taxon>Roseobacteraceae</taxon>
        <taxon>Tranquillimonas</taxon>
    </lineage>
</organism>
<dbReference type="InterPro" id="IPR050679">
    <property type="entry name" value="Bact_HTH_transcr_reg"/>
</dbReference>
<evidence type="ECO:0000256" key="2">
    <source>
        <dbReference type="ARBA" id="ARBA00023125"/>
    </source>
</evidence>
<dbReference type="SMART" id="SM00866">
    <property type="entry name" value="UTRA"/>
    <property type="match status" value="1"/>
</dbReference>
<dbReference type="InterPro" id="IPR000524">
    <property type="entry name" value="Tscrpt_reg_HTH_GntR"/>
</dbReference>
<evidence type="ECO:0000256" key="1">
    <source>
        <dbReference type="ARBA" id="ARBA00023015"/>
    </source>
</evidence>
<name>A0A1H9WQN9_9RHOB</name>
<dbReference type="InterPro" id="IPR012702">
    <property type="entry name" value="CP_lyase_PhnF"/>
</dbReference>
<dbReference type="Gene3D" id="1.10.10.10">
    <property type="entry name" value="Winged helix-like DNA-binding domain superfamily/Winged helix DNA-binding domain"/>
    <property type="match status" value="1"/>
</dbReference>
<accession>A0A1H9WQN9</accession>
<dbReference type="GO" id="GO:0003677">
    <property type="term" value="F:DNA binding"/>
    <property type="evidence" value="ECO:0007669"/>
    <property type="project" value="UniProtKB-KW"/>
</dbReference>
<dbReference type="PANTHER" id="PTHR44846">
    <property type="entry name" value="MANNOSYL-D-GLYCERATE TRANSPORT/METABOLISM SYSTEM REPRESSOR MNGR-RELATED"/>
    <property type="match status" value="1"/>
</dbReference>
<dbReference type="InterPro" id="IPR036388">
    <property type="entry name" value="WH-like_DNA-bd_sf"/>
</dbReference>
<evidence type="ECO:0000313" key="5">
    <source>
        <dbReference type="EMBL" id="SES36242.1"/>
    </source>
</evidence>
<dbReference type="SMART" id="SM00345">
    <property type="entry name" value="HTH_GNTR"/>
    <property type="match status" value="1"/>
</dbReference>
<dbReference type="Pfam" id="PF07702">
    <property type="entry name" value="UTRA"/>
    <property type="match status" value="1"/>
</dbReference>
<dbReference type="CDD" id="cd07377">
    <property type="entry name" value="WHTH_GntR"/>
    <property type="match status" value="1"/>
</dbReference>
<dbReference type="AlphaFoldDB" id="A0A1H9WQN9"/>
<dbReference type="SUPFAM" id="SSF64288">
    <property type="entry name" value="Chorismate lyase-like"/>
    <property type="match status" value="1"/>
</dbReference>
<dbReference type="SUPFAM" id="SSF46785">
    <property type="entry name" value="Winged helix' DNA-binding domain"/>
    <property type="match status" value="1"/>
</dbReference>
<keyword evidence="3" id="KW-0804">Transcription</keyword>
<dbReference type="STRING" id="641238.SAMN04490244_11283"/>